<dbReference type="PANTHER" id="PTHR32387">
    <property type="entry name" value="WU:FJ29H11"/>
    <property type="match status" value="1"/>
</dbReference>
<comment type="subunit">
    <text evidence="1">Homodimer.</text>
</comment>
<reference evidence="3" key="1">
    <citation type="journal article" date="2019" name="BMC Genomics">
        <title>A new reference genome for Sorghum bicolor reveals high levels of sequence similarity between sweet and grain genotypes: implications for the genetics of sugar metabolism.</title>
        <authorList>
            <person name="Cooper E.A."/>
            <person name="Brenton Z.W."/>
            <person name="Flinn B.S."/>
            <person name="Jenkins J."/>
            <person name="Shu S."/>
            <person name="Flowers D."/>
            <person name="Luo F."/>
            <person name="Wang Y."/>
            <person name="Xia P."/>
            <person name="Barry K."/>
            <person name="Daum C."/>
            <person name="Lipzen A."/>
            <person name="Yoshinaga Y."/>
            <person name="Schmutz J."/>
            <person name="Saski C."/>
            <person name="Vermerris W."/>
            <person name="Kresovich S."/>
        </authorList>
    </citation>
    <scope>NUCLEOTIDE SEQUENCE</scope>
</reference>
<evidence type="ECO:0000259" key="2">
    <source>
        <dbReference type="Pfam" id="PF25794"/>
    </source>
</evidence>
<feature type="domain" description="Sacsin/Nov" evidence="2">
    <location>
        <begin position="51"/>
        <end position="154"/>
    </location>
</feature>
<accession>A0A921QWW6</accession>
<sequence length="1722" mass="195462">MSSSSAMPPPASPREHVERIRRERYYIGRGEQNPLAEDMHQAVNYLSQELYSKDVHFLMELVQNAEDNEYPSEVAPSLEFLITSKDITGCGASSTLLIFNNERGFSSTNIESICRVGKSTKKGNRHQGYIGEKGIGFKSVFLISSQPHIFSNSYQIKFNEKPCAQCNIGYIVPQWVESTPSFSDIEALYGCSKVLPTTTIILPLKSEKIDAVKRQLSSMQPEMLLFLTKIRKLSVREDKSDPNITTVSEISISSEKNYQARKDMHAESYTLHLSSEETGKDEAECGYYMWRQKFPVKPENRVDKRAEIDEWVITLAFPHGERLSRGKQLSPGIYAFLPTEMVTSFPFIIQADFLLASSREAILFDSPWNKGILECIPSTFMDAFVTLVKSDAPSMSLPSMFNFLPVNSSQIPLLEPVRSGIKDKVLSEDIVPCQSYASQNIFCKPSEVARLKPAFWTILDKALELGVDLKNMSTHGTYILSSHFDNSIYDSVLNFLEVKNVNHEWYAKCIEGSNLVKEVHEQLYLEIIYFVADNWQNFSGTSMLSIPLLKCVDRGGVLSFWSISRASQWNDRLCIASENKYISWLISWNKELLSSNRFFLPPSTQTALEDLSEKITVKNWLQNHAKVEVVSVYSYGSAVVDSLGSDQRAVIAFAHFLYHSSMMLHIESYFLSELCRAMPVIDSYGYVVKKRNSIIVPAKGSKWVGLMGTNPWRNEGYIELSADYKSAGHFAGNYTSEDQLLEFLKTNLQASDVPFIHPPDARFPTVSSPLTVDNAFLLLEWIRNLKSNGVRLPDLFLTCVKEGSWLKTSAGYKSPNISFLSSSSWGSLLQTGPSFVDIPMIDQQWYHNKLHMYKEELKAIGVRFEFEEASNYIGSRLMSIAAGGSLTREDVYALLRLIRFLQEKVLSASELIKSVKEERWMKSTLGYRCPADCIIYDSDWAVASCISNQPFLDVPFYGEAILEYKPELELLGVIVGFKNNYQLVINNFKFSSDEITSEATVLILKCIRYVGSCDDFIRKLKDLKWLKTIVGFHAPNMSFLVDPEWECLLKVFNGVPIIDYRFYGPVISSYKEELKKTGLITRLDEASKAIAHIFKQKVLNSSLEKADVLALLGSYRQLAAHEPIPVELFNAMRTEKWLYTSLGFRSPSDAILFDDAWEPLSPIANLPFIDNGDSYHGLGMEIHGYKDELKALGVTVELKRGARFVITGVSIPSDPSKLSKTTILSLLGCIKSYFTLAAGPPKGFQENMCKKWLRTSMGYQCPNDCIFFDPMQSSVCIEDGPFIDEAFYGSEIASFKDALTRIGVTMDIKHGKDLVARHLRSHNDRITISRIYSYLMKSNWVPENKNNNWIWIPNEMDGGEWVTSRSCVLHDPNSLFGLQLHVLDKHYDKKLLDFFLYSLDVRNGPGSEDYCKLWVRWEKSVQEIAVSDCSAFWKFIATNWSTNTQELLSGCVKVPVCTDGKIILSKKEDVFIPDDLLLTDLFSKLTQHSFFIWYPASILPSMSRASLNCIYDSIGVQRISKAVTKNDAFTLDNYHFRTVDPSKVIKVGLLKIILSFLADPALDIPAEKRHRMVSCLLNVTVQESDEPITVGYSVRLSSGEVVDVKSSRMLRWEREDSKLYMQSCDSEPSYKEKIEFATYFAKEISQGLLYEMADQIPLLAELIKFGSLLDFDDAAIGFLLKSKNLQMFPEDDHFLKSSMLEHYRACTVMVDQVYQRRKRSRD</sequence>
<dbReference type="InterPro" id="IPR036890">
    <property type="entry name" value="HATPase_C_sf"/>
</dbReference>
<reference evidence="3" key="2">
    <citation type="submission" date="2020-10" db="EMBL/GenBank/DDBJ databases">
        <authorList>
            <person name="Cooper E.A."/>
            <person name="Brenton Z.W."/>
            <person name="Flinn B.S."/>
            <person name="Jenkins J."/>
            <person name="Shu S."/>
            <person name="Flowers D."/>
            <person name="Luo F."/>
            <person name="Wang Y."/>
            <person name="Xia P."/>
            <person name="Barry K."/>
            <person name="Daum C."/>
            <person name="Lipzen A."/>
            <person name="Yoshinaga Y."/>
            <person name="Schmutz J."/>
            <person name="Saski C."/>
            <person name="Vermerris W."/>
            <person name="Kresovich S."/>
        </authorList>
    </citation>
    <scope>NUCLEOTIDE SEQUENCE</scope>
</reference>
<evidence type="ECO:0000256" key="1">
    <source>
        <dbReference type="ARBA" id="ARBA00011738"/>
    </source>
</evidence>
<comment type="caution">
    <text evidence="3">The sequence shown here is derived from an EMBL/GenBank/DDBJ whole genome shotgun (WGS) entry which is preliminary data.</text>
</comment>
<dbReference type="PANTHER" id="PTHR32387:SF3">
    <property type="entry name" value="ATP_DNA BINDING PROTEIN"/>
    <property type="match status" value="1"/>
</dbReference>
<evidence type="ECO:0000313" key="4">
    <source>
        <dbReference type="Proteomes" id="UP000807115"/>
    </source>
</evidence>
<dbReference type="Gene3D" id="3.30.565.10">
    <property type="entry name" value="Histidine kinase-like ATPase, C-terminal domain"/>
    <property type="match status" value="1"/>
</dbReference>
<protein>
    <recommendedName>
        <fullName evidence="2">Sacsin/Nov domain-containing protein</fullName>
    </recommendedName>
</protein>
<dbReference type="InterPro" id="IPR052957">
    <property type="entry name" value="Auxin_embryo_med"/>
</dbReference>
<dbReference type="Proteomes" id="UP000807115">
    <property type="component" value="Chromosome 5"/>
</dbReference>
<dbReference type="Pfam" id="PF25794">
    <property type="entry name" value="SACS"/>
    <property type="match status" value="1"/>
</dbReference>
<dbReference type="InterPro" id="IPR058210">
    <property type="entry name" value="SACS/Nov_dom"/>
</dbReference>
<dbReference type="SUPFAM" id="SSF55874">
    <property type="entry name" value="ATPase domain of HSP90 chaperone/DNA topoisomerase II/histidine kinase"/>
    <property type="match status" value="1"/>
</dbReference>
<gene>
    <name evidence="3" type="ORF">BDA96_05G137200</name>
</gene>
<evidence type="ECO:0000313" key="3">
    <source>
        <dbReference type="EMBL" id="KAG0529898.1"/>
    </source>
</evidence>
<proteinExistence type="predicted"/>
<dbReference type="NCBIfam" id="NF047352">
    <property type="entry name" value="P_loop_sacsin"/>
    <property type="match status" value="1"/>
</dbReference>
<dbReference type="EMBL" id="CM027684">
    <property type="protein sequence ID" value="KAG0529898.1"/>
    <property type="molecule type" value="Genomic_DNA"/>
</dbReference>
<dbReference type="EMBL" id="CM027684">
    <property type="protein sequence ID" value="KAG0529897.1"/>
    <property type="molecule type" value="Genomic_DNA"/>
</dbReference>
<organism evidence="3 4">
    <name type="scientific">Sorghum bicolor</name>
    <name type="common">Sorghum</name>
    <name type="synonym">Sorghum vulgare</name>
    <dbReference type="NCBI Taxonomy" id="4558"/>
    <lineage>
        <taxon>Eukaryota</taxon>
        <taxon>Viridiplantae</taxon>
        <taxon>Streptophyta</taxon>
        <taxon>Embryophyta</taxon>
        <taxon>Tracheophyta</taxon>
        <taxon>Spermatophyta</taxon>
        <taxon>Magnoliopsida</taxon>
        <taxon>Liliopsida</taxon>
        <taxon>Poales</taxon>
        <taxon>Poaceae</taxon>
        <taxon>PACMAD clade</taxon>
        <taxon>Panicoideae</taxon>
        <taxon>Andropogonodae</taxon>
        <taxon>Andropogoneae</taxon>
        <taxon>Sorghinae</taxon>
        <taxon>Sorghum</taxon>
    </lineage>
</organism>
<name>A0A921QWW6_SORBI</name>